<proteinExistence type="predicted"/>
<protein>
    <submittedName>
        <fullName evidence="1">Uncharacterized protein</fullName>
    </submittedName>
</protein>
<gene>
    <name evidence="1" type="ORF">F2P81_006879</name>
</gene>
<evidence type="ECO:0000313" key="1">
    <source>
        <dbReference type="EMBL" id="KAF0040981.1"/>
    </source>
</evidence>
<accession>A0A6A4TDP3</accession>
<evidence type="ECO:0000313" key="2">
    <source>
        <dbReference type="Proteomes" id="UP000438429"/>
    </source>
</evidence>
<reference evidence="1 2" key="1">
    <citation type="submission" date="2019-06" db="EMBL/GenBank/DDBJ databases">
        <title>Draft genomes of female and male turbot (Scophthalmus maximus).</title>
        <authorList>
            <person name="Xu H."/>
            <person name="Xu X.-W."/>
            <person name="Shao C."/>
            <person name="Chen S."/>
        </authorList>
    </citation>
    <scope>NUCLEOTIDE SEQUENCE [LARGE SCALE GENOMIC DNA]</scope>
    <source>
        <strain evidence="1">Ysfricsl-2016a</strain>
        <tissue evidence="1">Blood</tissue>
    </source>
</reference>
<sequence length="119" mass="13025">MVLSTATKIPAQRKSTGEPYVWSLFPGIRLRCVFGAQHHSAISSAEGPTVETLPEELSQRTAATHVCNDTLTAVQLAPADRRSIRFGGEKEKTPTQLLAFLSFFLSFSLSSVNAVKMWT</sequence>
<dbReference type="Proteomes" id="UP000438429">
    <property type="component" value="Unassembled WGS sequence"/>
</dbReference>
<organism evidence="1 2">
    <name type="scientific">Scophthalmus maximus</name>
    <name type="common">Turbot</name>
    <name type="synonym">Psetta maxima</name>
    <dbReference type="NCBI Taxonomy" id="52904"/>
    <lineage>
        <taxon>Eukaryota</taxon>
        <taxon>Metazoa</taxon>
        <taxon>Chordata</taxon>
        <taxon>Craniata</taxon>
        <taxon>Vertebrata</taxon>
        <taxon>Euteleostomi</taxon>
        <taxon>Actinopterygii</taxon>
        <taxon>Neopterygii</taxon>
        <taxon>Teleostei</taxon>
        <taxon>Neoteleostei</taxon>
        <taxon>Acanthomorphata</taxon>
        <taxon>Carangaria</taxon>
        <taxon>Pleuronectiformes</taxon>
        <taxon>Pleuronectoidei</taxon>
        <taxon>Scophthalmidae</taxon>
        <taxon>Scophthalmus</taxon>
    </lineage>
</organism>
<dbReference type="EMBL" id="VEVO01000006">
    <property type="protein sequence ID" value="KAF0040981.1"/>
    <property type="molecule type" value="Genomic_DNA"/>
</dbReference>
<comment type="caution">
    <text evidence="1">The sequence shown here is derived from an EMBL/GenBank/DDBJ whole genome shotgun (WGS) entry which is preliminary data.</text>
</comment>
<dbReference type="AlphaFoldDB" id="A0A6A4TDP3"/>
<name>A0A6A4TDP3_SCOMX</name>